<sequence length="33" mass="3288">MSDDRGRRLGLAAGILGIIVSLPIIALGLGGVI</sequence>
<keyword evidence="1" id="KW-1133">Transmembrane helix</keyword>
<feature type="transmembrane region" description="Helical" evidence="1">
    <location>
        <begin position="9"/>
        <end position="32"/>
    </location>
</feature>
<proteinExistence type="predicted"/>
<accession>A0A1H1FI35</accession>
<evidence type="ECO:0000313" key="2">
    <source>
        <dbReference type="EMBL" id="SDR00136.1"/>
    </source>
</evidence>
<dbReference type="Proteomes" id="UP000199289">
    <property type="component" value="Unassembled WGS sequence"/>
</dbReference>
<keyword evidence="1" id="KW-0472">Membrane</keyword>
<gene>
    <name evidence="2" type="ORF">SAMN05216278_3205</name>
</gene>
<evidence type="ECO:0000256" key="1">
    <source>
        <dbReference type="SAM" id="Phobius"/>
    </source>
</evidence>
<keyword evidence="1" id="KW-0812">Transmembrane</keyword>
<reference evidence="3" key="1">
    <citation type="submission" date="2016-10" db="EMBL/GenBank/DDBJ databases">
        <authorList>
            <person name="Varghese N."/>
            <person name="Submissions S."/>
        </authorList>
    </citation>
    <scope>NUCLEOTIDE SEQUENCE [LARGE SCALE GENOMIC DNA]</scope>
    <source>
        <strain evidence="3">CGMCC 1.12397</strain>
    </source>
</reference>
<protein>
    <submittedName>
        <fullName evidence="2">Uncharacterized protein</fullName>
    </submittedName>
</protein>
<name>A0A1H1FI35_9EURY</name>
<evidence type="ECO:0000313" key="3">
    <source>
        <dbReference type="Proteomes" id="UP000199289"/>
    </source>
</evidence>
<dbReference type="EMBL" id="FNKQ01000004">
    <property type="protein sequence ID" value="SDR00136.1"/>
    <property type="molecule type" value="Genomic_DNA"/>
</dbReference>
<dbReference type="AlphaFoldDB" id="A0A1H1FI35"/>
<organism evidence="2 3">
    <name type="scientific">Halopelagius longus</name>
    <dbReference type="NCBI Taxonomy" id="1236180"/>
    <lineage>
        <taxon>Archaea</taxon>
        <taxon>Methanobacteriati</taxon>
        <taxon>Methanobacteriota</taxon>
        <taxon>Stenosarchaea group</taxon>
        <taxon>Halobacteria</taxon>
        <taxon>Halobacteriales</taxon>
        <taxon>Haloferacaceae</taxon>
    </lineage>
</organism>